<dbReference type="FunFam" id="1.10.10.60:FF:000191">
    <property type="entry name" value="GON-4-like protein isoform X1"/>
    <property type="match status" value="1"/>
</dbReference>
<feature type="compositionally biased region" description="Basic and acidic residues" evidence="9">
    <location>
        <begin position="1144"/>
        <end position="1156"/>
    </location>
</feature>
<evidence type="ECO:0000256" key="6">
    <source>
        <dbReference type="ARBA" id="ARBA00023242"/>
    </source>
</evidence>
<dbReference type="GO" id="GO:0005634">
    <property type="term" value="C:nucleus"/>
    <property type="evidence" value="ECO:0007669"/>
    <property type="project" value="UniProtKB-SubCell"/>
</dbReference>
<feature type="region of interest" description="Disordered" evidence="9">
    <location>
        <begin position="1054"/>
        <end position="1216"/>
    </location>
</feature>
<evidence type="ECO:0000256" key="4">
    <source>
        <dbReference type="ARBA" id="ARBA00023015"/>
    </source>
</evidence>
<dbReference type="PROSITE" id="PS51477">
    <property type="entry name" value="PAH"/>
    <property type="match status" value="1"/>
</dbReference>
<evidence type="ECO:0000313" key="11">
    <source>
        <dbReference type="Proteomes" id="UP001152622"/>
    </source>
</evidence>
<dbReference type="InterPro" id="IPR003822">
    <property type="entry name" value="PAH"/>
</dbReference>
<dbReference type="Gene3D" id="1.20.1160.11">
    <property type="entry name" value="Paired amphipathic helix"/>
    <property type="match status" value="1"/>
</dbReference>
<keyword evidence="2" id="KW-0678">Repressor</keyword>
<feature type="compositionally biased region" description="Acidic residues" evidence="9">
    <location>
        <begin position="1"/>
        <end position="30"/>
    </location>
</feature>
<dbReference type="PANTHER" id="PTHR16088">
    <property type="entry name" value="YY1 ASSOCIATED PROTEIN-RELATED"/>
    <property type="match status" value="1"/>
</dbReference>
<feature type="compositionally biased region" description="Acidic residues" evidence="9">
    <location>
        <begin position="64"/>
        <end position="80"/>
    </location>
</feature>
<comment type="subcellular location">
    <subcellularLocation>
        <location evidence="1 7">Nucleus</location>
    </subcellularLocation>
</comment>
<evidence type="ECO:0000256" key="1">
    <source>
        <dbReference type="ARBA" id="ARBA00004123"/>
    </source>
</evidence>
<feature type="region of interest" description="Disordered" evidence="9">
    <location>
        <begin position="665"/>
        <end position="689"/>
    </location>
</feature>
<keyword evidence="4" id="KW-0805">Transcription regulation</keyword>
<accession>A0A9Q1EAB6</accession>
<feature type="compositionally biased region" description="Basic residues" evidence="9">
    <location>
        <begin position="540"/>
        <end position="555"/>
    </location>
</feature>
<evidence type="ECO:0000256" key="8">
    <source>
        <dbReference type="SAM" id="Coils"/>
    </source>
</evidence>
<feature type="region of interest" description="Disordered" evidence="9">
    <location>
        <begin position="1"/>
        <end position="44"/>
    </location>
</feature>
<dbReference type="Pfam" id="PF21227">
    <property type="entry name" value="Myb_DNA-binding_7"/>
    <property type="match status" value="1"/>
</dbReference>
<sequence length="1300" mass="143066">MTSDVENDEEGDDEDDPEYNFLADIDEPDSEGLPQRPGLFASPEVSGLMEELFKTFQDELLVQEQDEEGQEEEEEKEEEAPPQKAPNFNIPQTIRFEEPLADALTERHRTVKEQLAALRRRQALLESQAGGPVLMARPCALVLTQAQKRQLQQQIQQHVQLLTQVHMLTSPVEALQSEAITTTFFLSELESFAERGERARGDTETGFNSIFRACNLQGALSLLEEINLSPVPQTPTHCKLDRTAGGFSFPLLPPQLAWLLATRPVFMYPELLPHCSLDPALHPSRTNTFYTRGEDSLVVLGLRNFSGTLRPYELLCQYLLRAKALKQLRTHIHDMCHRRPDNIIKFYMQQNMVPPMPLACGKVKPSEQRPPVEREEMVMPLWLRKSVPHIHRAVIGYNQSLQEAPPPAAPATPSYTFPPNTRYPPTLPATLALYPSGFRWRRPASVLAACRVPPTVVINVAAPLAAAVIRPASSREGLAGLPGESQGAVALPYSPLTLLGKLGRPLLPDSLRPDPIEDGLPAPPESAAKTEPEPKLLSKAPRRPVPKNRKRKPKLGTRATDVANGAVLPRSSGDPQKPGALWDGGPSTEADGGSHAGTVVPKQGVLQNQPPSAPDGTVPAPAGSLKYVLVKSASQGAPQFFLVPQNCTIANGVLLSVAGEAQIQESSGGAPAREPPTSPKTGLGSPVGTVEPECAERVAGWEEEEEKEEKYAGDEEELEAGDFGGPLLALSESSGSPASSPCTLEKMEEEEDEEEVGWTGLFASTPQRSPHREQEAEGLDDITIEEVKSPVSEQSALSVPELQETMEKLSILASDGKDSLAILRIGRGHTRGWGQRKADPPNQLLGVEQLGLEGKELLNVEAAAPRASISHCGRQEPDDRDASKPLLVDDNSLSNDPLRESKDMAFAQAYLRRVCAAVRDVPGKVEEFLRVLHEFEQGGEGRSSVELFGKLQLVLRDWPNLLWDFAAFLRPEQAQECGLLAEQQAFERSRHFLRQLEMSFGESPSHYQQVVRALRPGLSPAGLKELKAQMASLLKHHTHLQGEFWEFFDELHTPSVSDQPEDTPPSEVGEGTTEQGTWRGARRWLKKSKLPASQEREEPLKVGPMAVRRRKNRTCKDSVSRATRRRGLFPPKSSTPPPAVRPQKRPEEKEEERGDGGSEENVPRPAEQSEEEEEEEEGDRRQESRKVGGDGEEYSDTPAAQRTPPSPDPPVCAKNVSHTSSGLRVILWTREADRLILTTCQQKGANQRTFQAVSAQLGNKTANEVSLRFRELMHLFRSAARPHDVAGNTHQLSGSEEDPG</sequence>
<dbReference type="InterPro" id="IPR052435">
    <property type="entry name" value="YY1-Transcr_Regul"/>
</dbReference>
<gene>
    <name evidence="10" type="ORF">SKAU_G00407870</name>
</gene>
<name>A0A9Q1EAB6_SYNKA</name>
<evidence type="ECO:0000256" key="7">
    <source>
        <dbReference type="PROSITE-ProRule" id="PRU00810"/>
    </source>
</evidence>
<organism evidence="10 11">
    <name type="scientific">Synaphobranchus kaupii</name>
    <name type="common">Kaup's arrowtooth eel</name>
    <dbReference type="NCBI Taxonomy" id="118154"/>
    <lineage>
        <taxon>Eukaryota</taxon>
        <taxon>Metazoa</taxon>
        <taxon>Chordata</taxon>
        <taxon>Craniata</taxon>
        <taxon>Vertebrata</taxon>
        <taxon>Euteleostomi</taxon>
        <taxon>Actinopterygii</taxon>
        <taxon>Neopterygii</taxon>
        <taxon>Teleostei</taxon>
        <taxon>Anguilliformes</taxon>
        <taxon>Synaphobranchidae</taxon>
        <taxon>Synaphobranchus</taxon>
    </lineage>
</organism>
<comment type="caution">
    <text evidence="10">The sequence shown here is derived from an EMBL/GenBank/DDBJ whole genome shotgun (WGS) entry which is preliminary data.</text>
</comment>
<feature type="compositionally biased region" description="Basic and acidic residues" evidence="9">
    <location>
        <begin position="1178"/>
        <end position="1189"/>
    </location>
</feature>
<dbReference type="Gene3D" id="1.10.10.60">
    <property type="entry name" value="Homeodomain-like"/>
    <property type="match status" value="1"/>
</dbReference>
<dbReference type="CDD" id="cd12202">
    <property type="entry name" value="CASP8AP2"/>
    <property type="match status" value="1"/>
</dbReference>
<feature type="compositionally biased region" description="Basic and acidic residues" evidence="9">
    <location>
        <begin position="873"/>
        <end position="883"/>
    </location>
</feature>
<dbReference type="OrthoDB" id="6257037at2759"/>
<dbReference type="InterPro" id="IPR036600">
    <property type="entry name" value="PAH_sf"/>
</dbReference>
<dbReference type="GO" id="GO:0006355">
    <property type="term" value="P:regulation of DNA-templated transcription"/>
    <property type="evidence" value="ECO:0007669"/>
    <property type="project" value="InterPro"/>
</dbReference>
<dbReference type="SUPFAM" id="SSF46689">
    <property type="entry name" value="Homeodomain-like"/>
    <property type="match status" value="1"/>
</dbReference>
<keyword evidence="11" id="KW-1185">Reference proteome</keyword>
<evidence type="ECO:0000256" key="2">
    <source>
        <dbReference type="ARBA" id="ARBA00022491"/>
    </source>
</evidence>
<dbReference type="PANTHER" id="PTHR16088:SF3">
    <property type="entry name" value="GON-4-LIKE PROTEIN"/>
    <property type="match status" value="1"/>
</dbReference>
<feature type="region of interest" description="Disordered" evidence="9">
    <location>
        <begin position="866"/>
        <end position="895"/>
    </location>
</feature>
<keyword evidence="8" id="KW-0175">Coiled coil</keyword>
<dbReference type="Pfam" id="PF02671">
    <property type="entry name" value="PAH"/>
    <property type="match status" value="1"/>
</dbReference>
<reference evidence="10" key="1">
    <citation type="journal article" date="2023" name="Science">
        <title>Genome structures resolve the early diversification of teleost fishes.</title>
        <authorList>
            <person name="Parey E."/>
            <person name="Louis A."/>
            <person name="Montfort J."/>
            <person name="Bouchez O."/>
            <person name="Roques C."/>
            <person name="Iampietro C."/>
            <person name="Lluch J."/>
            <person name="Castinel A."/>
            <person name="Donnadieu C."/>
            <person name="Desvignes T."/>
            <person name="Floi Bucao C."/>
            <person name="Jouanno E."/>
            <person name="Wen M."/>
            <person name="Mejri S."/>
            <person name="Dirks R."/>
            <person name="Jansen H."/>
            <person name="Henkel C."/>
            <person name="Chen W.J."/>
            <person name="Zahm M."/>
            <person name="Cabau C."/>
            <person name="Klopp C."/>
            <person name="Thompson A.W."/>
            <person name="Robinson-Rechavi M."/>
            <person name="Braasch I."/>
            <person name="Lecointre G."/>
            <person name="Bobe J."/>
            <person name="Postlethwait J.H."/>
            <person name="Berthelot C."/>
            <person name="Roest Crollius H."/>
            <person name="Guiguen Y."/>
        </authorList>
    </citation>
    <scope>NUCLEOTIDE SEQUENCE</scope>
    <source>
        <strain evidence="10">WJC10195</strain>
    </source>
</reference>
<protein>
    <recommendedName>
        <fullName evidence="12">GON-4-like protein</fullName>
    </recommendedName>
</protein>
<proteinExistence type="predicted"/>
<dbReference type="InterPro" id="IPR049257">
    <property type="entry name" value="Gon4l/CASP8AP2_myb-like"/>
</dbReference>
<dbReference type="SUPFAM" id="SSF47762">
    <property type="entry name" value="PAH2 domain"/>
    <property type="match status" value="2"/>
</dbReference>
<feature type="compositionally biased region" description="Acidic residues" evidence="9">
    <location>
        <begin position="1168"/>
        <end position="1177"/>
    </location>
</feature>
<feature type="coiled-coil region" evidence="8">
    <location>
        <begin position="101"/>
        <end position="128"/>
    </location>
</feature>
<evidence type="ECO:0000256" key="5">
    <source>
        <dbReference type="ARBA" id="ARBA00023163"/>
    </source>
</evidence>
<evidence type="ECO:0000256" key="9">
    <source>
        <dbReference type="SAM" id="MobiDB-lite"/>
    </source>
</evidence>
<dbReference type="InterPro" id="IPR009057">
    <property type="entry name" value="Homeodomain-like_sf"/>
</dbReference>
<dbReference type="EMBL" id="JAINUF010000021">
    <property type="protein sequence ID" value="KAJ8335148.1"/>
    <property type="molecule type" value="Genomic_DNA"/>
</dbReference>
<feature type="compositionally biased region" description="Basic residues" evidence="9">
    <location>
        <begin position="1080"/>
        <end position="1089"/>
    </location>
</feature>
<evidence type="ECO:0008006" key="12">
    <source>
        <dbReference type="Google" id="ProtNLM"/>
    </source>
</evidence>
<keyword evidence="3" id="KW-0597">Phosphoprotein</keyword>
<keyword evidence="6 7" id="KW-0539">Nucleus</keyword>
<evidence type="ECO:0000256" key="3">
    <source>
        <dbReference type="ARBA" id="ARBA00022553"/>
    </source>
</evidence>
<feature type="region of interest" description="Disordered" evidence="9">
    <location>
        <begin position="509"/>
        <end position="619"/>
    </location>
</feature>
<feature type="region of interest" description="Disordered" evidence="9">
    <location>
        <begin position="56"/>
        <end position="91"/>
    </location>
</feature>
<keyword evidence="5" id="KW-0804">Transcription</keyword>
<dbReference type="Proteomes" id="UP001152622">
    <property type="component" value="Chromosome 21"/>
</dbReference>
<dbReference type="GO" id="GO:0003712">
    <property type="term" value="F:transcription coregulator activity"/>
    <property type="evidence" value="ECO:0007669"/>
    <property type="project" value="TreeGrafter"/>
</dbReference>
<evidence type="ECO:0000313" key="10">
    <source>
        <dbReference type="EMBL" id="KAJ8335148.1"/>
    </source>
</evidence>